<dbReference type="InterPro" id="IPR003730">
    <property type="entry name" value="Cu_polyphenol_OxRdtase"/>
</dbReference>
<gene>
    <name evidence="1" type="ORF">KRR39_11765</name>
</gene>
<proteinExistence type="predicted"/>
<evidence type="ECO:0000313" key="1">
    <source>
        <dbReference type="EMBL" id="QWZ10333.1"/>
    </source>
</evidence>
<sequence>MFAFQDTLGPVEIAFTDRHGGTSGGPFASLNLAEPNPAHDADDADDAEAADAAAERASVRRNVDLAVRAFTGVQPGAPTPPVVRMRQVHGADVHVVGAGDEPPTGDGLVTAERGTVLMVRVADCVPVLLADPVRGIVAAVHAGRPGLAAGVVPAAVAAMASLGAGPVTAWVGPHVCGACYEVPDRLRAEVSALVPESYAETSWGTPALDIGAGVRAQLLAAGCEVLDASRCTLEDEDLFSYRRQGRRSGRLAGLVRVRPWKRWLPARSCGDAG</sequence>
<dbReference type="CDD" id="cd16833">
    <property type="entry name" value="YfiH"/>
    <property type="match status" value="1"/>
</dbReference>
<reference evidence="1" key="1">
    <citation type="submission" date="2021-06" db="EMBL/GenBank/DDBJ databases">
        <title>Complete genome sequence of Nocardioides sp. G188.</title>
        <authorList>
            <person name="Im W.-T."/>
        </authorList>
    </citation>
    <scope>NUCLEOTIDE SEQUENCE</scope>
    <source>
        <strain evidence="1">G188</strain>
    </source>
</reference>
<accession>A0A975T288</accession>
<dbReference type="KEGG" id="nps:KRR39_11765"/>
<keyword evidence="2" id="KW-1185">Reference proteome</keyword>
<organism evidence="1 2">
    <name type="scientific">Nocardioides panacis</name>
    <dbReference type="NCBI Taxonomy" id="2849501"/>
    <lineage>
        <taxon>Bacteria</taxon>
        <taxon>Bacillati</taxon>
        <taxon>Actinomycetota</taxon>
        <taxon>Actinomycetes</taxon>
        <taxon>Propionibacteriales</taxon>
        <taxon>Nocardioidaceae</taxon>
        <taxon>Nocardioides</taxon>
    </lineage>
</organism>
<dbReference type="RefSeq" id="WP_216942201.1">
    <property type="nucleotide sequence ID" value="NZ_CP077062.1"/>
</dbReference>
<dbReference type="PANTHER" id="PTHR30616">
    <property type="entry name" value="UNCHARACTERIZED PROTEIN YFIH"/>
    <property type="match status" value="1"/>
</dbReference>
<protein>
    <submittedName>
        <fullName evidence="1">Polyphenol oxidase family protein</fullName>
    </submittedName>
</protein>
<dbReference type="Pfam" id="PF02578">
    <property type="entry name" value="Cu-oxidase_4"/>
    <property type="match status" value="1"/>
</dbReference>
<dbReference type="AlphaFoldDB" id="A0A975T288"/>
<dbReference type="GO" id="GO:0005507">
    <property type="term" value="F:copper ion binding"/>
    <property type="evidence" value="ECO:0007669"/>
    <property type="project" value="TreeGrafter"/>
</dbReference>
<dbReference type="Proteomes" id="UP000683575">
    <property type="component" value="Chromosome"/>
</dbReference>
<dbReference type="EMBL" id="CP077062">
    <property type="protein sequence ID" value="QWZ10333.1"/>
    <property type="molecule type" value="Genomic_DNA"/>
</dbReference>
<evidence type="ECO:0000313" key="2">
    <source>
        <dbReference type="Proteomes" id="UP000683575"/>
    </source>
</evidence>
<dbReference type="PANTHER" id="PTHR30616:SF2">
    <property type="entry name" value="PURINE NUCLEOSIDE PHOSPHORYLASE LACC1"/>
    <property type="match status" value="1"/>
</dbReference>
<name>A0A975T288_9ACTN</name>